<keyword evidence="2" id="KW-1185">Reference proteome</keyword>
<dbReference type="InterPro" id="IPR021210">
    <property type="entry name" value="Exosporium_BclB"/>
</dbReference>
<accession>A0ABQ1EFH7</accession>
<sequence>MSMYKDYNRSDFCPTDHGCPDDHHHQHHCCPCPTLTRVRKTNTRPTGGSMIPFSSGLIPAVLSTVLLGAITTTSLIGFGTSTPGVAIVGNTLPLLGTTLSEAFTVPRDGLITSLAANFSTTAALTLTAPATVTAQLFSAPIGSNTFTAVPGAIVQLKPDLTTGIVTIGTNASGIVTLSETVTAQTRLLMVFYATSTALATVITGNASAGVAIR</sequence>
<gene>
    <name evidence="1" type="ORF">CSC2_40150</name>
</gene>
<evidence type="ECO:0000313" key="2">
    <source>
        <dbReference type="Proteomes" id="UP000663802"/>
    </source>
</evidence>
<organism evidence="1 2">
    <name type="scientific">Clostridium zeae</name>
    <dbReference type="NCBI Taxonomy" id="2759022"/>
    <lineage>
        <taxon>Bacteria</taxon>
        <taxon>Bacillati</taxon>
        <taxon>Bacillota</taxon>
        <taxon>Clostridia</taxon>
        <taxon>Eubacteriales</taxon>
        <taxon>Clostridiaceae</taxon>
        <taxon>Clostridium</taxon>
    </lineage>
</organism>
<protein>
    <recommendedName>
        <fullName evidence="3">BclB domain-containing protein</fullName>
    </recommendedName>
</protein>
<proteinExistence type="predicted"/>
<dbReference type="NCBIfam" id="TIGR03721">
    <property type="entry name" value="exospore_TM"/>
    <property type="match status" value="1"/>
</dbReference>
<reference evidence="1 2" key="1">
    <citation type="journal article" date="2021" name="Int. J. Syst. Evol. Microbiol.">
        <title>Clostridium zeae sp. nov., isolated from corn silage.</title>
        <authorList>
            <person name="Kobayashi H."/>
            <person name="Tanizawa Y."/>
            <person name="Yagura M."/>
            <person name="Sakamoto M."/>
            <person name="Ohkuma M."/>
            <person name="Tohno M."/>
        </authorList>
    </citation>
    <scope>NUCLEOTIDE SEQUENCE [LARGE SCALE GENOMIC DNA]</scope>
    <source>
        <strain evidence="1 2">CSC2</strain>
    </source>
</reference>
<name>A0ABQ1EFH7_9CLOT</name>
<comment type="caution">
    <text evidence="1">The sequence shown here is derived from an EMBL/GenBank/DDBJ whole genome shotgun (WGS) entry which is preliminary data.</text>
</comment>
<dbReference type="RefSeq" id="WP_206871756.1">
    <property type="nucleotide sequence ID" value="NZ_BMBA01000005.1"/>
</dbReference>
<evidence type="ECO:0000313" key="1">
    <source>
        <dbReference type="EMBL" id="GFZ33489.1"/>
    </source>
</evidence>
<dbReference type="Proteomes" id="UP000663802">
    <property type="component" value="Unassembled WGS sequence"/>
</dbReference>
<evidence type="ECO:0008006" key="3">
    <source>
        <dbReference type="Google" id="ProtNLM"/>
    </source>
</evidence>
<dbReference type="EMBL" id="BMBA01000005">
    <property type="protein sequence ID" value="GFZ33489.1"/>
    <property type="molecule type" value="Genomic_DNA"/>
</dbReference>